<dbReference type="PANTHER" id="PTHR11575:SF24">
    <property type="entry name" value="5'-NUCLEOTIDASE"/>
    <property type="match status" value="1"/>
</dbReference>
<dbReference type="InterPro" id="IPR029052">
    <property type="entry name" value="Metallo-depent_PP-like"/>
</dbReference>
<organism evidence="2">
    <name type="scientific">Eiseniibacteriota bacterium</name>
    <dbReference type="NCBI Taxonomy" id="2212470"/>
    <lineage>
        <taxon>Bacteria</taxon>
        <taxon>Candidatus Eiseniibacteriota</taxon>
    </lineage>
</organism>
<sequence length="325" mass="35661">MPGSRFESLRNCSLASLLVLAMLSPFSCGGDRGSGRQERVELAVVFSSDLLGLIRSCGCAVKDNGGLGRRATYIEKARERYPNLIVLDAGDALSLDLSYSQDEAELTWDALALMGTDAFTPGEIDFIYGLPYLKRAAERTGLDMIAANIVDAETGRPVFGSPYKIVEIEGGLRVGIVGVLDDAIRFPGYIDQSPFRIESVDKTLESLLPELKREADFLILLSHLGRERSIALASRIPDFDLVIVGHGKPLIKQLVQEGKTIVAATGMGQYLGKIELELDGSGNYIEGRYSLVTLGADIAVHPRVKDLFDYYELELTEKEEMKRKH</sequence>
<evidence type="ECO:0000313" key="2">
    <source>
        <dbReference type="EMBL" id="HER44196.1"/>
    </source>
</evidence>
<dbReference type="SUPFAM" id="SSF56300">
    <property type="entry name" value="Metallo-dependent phosphatases"/>
    <property type="match status" value="1"/>
</dbReference>
<reference evidence="2" key="1">
    <citation type="journal article" date="2020" name="mSystems">
        <title>Genome- and Community-Level Interaction Insights into Carbon Utilization and Element Cycling Functions of Hydrothermarchaeota in Hydrothermal Sediment.</title>
        <authorList>
            <person name="Zhou Z."/>
            <person name="Liu Y."/>
            <person name="Xu W."/>
            <person name="Pan J."/>
            <person name="Luo Z.H."/>
            <person name="Li M."/>
        </authorList>
    </citation>
    <scope>NUCLEOTIDE SEQUENCE [LARGE SCALE GENOMIC DNA]</scope>
    <source>
        <strain evidence="2">SpSt-1233</strain>
    </source>
</reference>
<accession>A0A7V2AVV9</accession>
<dbReference type="InterPro" id="IPR006179">
    <property type="entry name" value="5_nucleotidase/apyrase"/>
</dbReference>
<dbReference type="GO" id="GO:0016787">
    <property type="term" value="F:hydrolase activity"/>
    <property type="evidence" value="ECO:0007669"/>
    <property type="project" value="UniProtKB-KW"/>
</dbReference>
<comment type="caution">
    <text evidence="2">The sequence shown here is derived from an EMBL/GenBank/DDBJ whole genome shotgun (WGS) entry which is preliminary data.</text>
</comment>
<dbReference type="Proteomes" id="UP000886069">
    <property type="component" value="Unassembled WGS sequence"/>
</dbReference>
<dbReference type="PANTHER" id="PTHR11575">
    <property type="entry name" value="5'-NUCLEOTIDASE-RELATED"/>
    <property type="match status" value="1"/>
</dbReference>
<protein>
    <submittedName>
        <fullName evidence="2">Bifunctional metallophosphatase/5'-nucleotidase</fullName>
    </submittedName>
</protein>
<evidence type="ECO:0000256" key="1">
    <source>
        <dbReference type="RuleBase" id="RU362119"/>
    </source>
</evidence>
<proteinExistence type="inferred from homology"/>
<dbReference type="GO" id="GO:0000166">
    <property type="term" value="F:nucleotide binding"/>
    <property type="evidence" value="ECO:0007669"/>
    <property type="project" value="UniProtKB-KW"/>
</dbReference>
<comment type="similarity">
    <text evidence="1">Belongs to the 5'-nucleotidase family.</text>
</comment>
<keyword evidence="1" id="KW-0547">Nucleotide-binding</keyword>
<keyword evidence="1" id="KW-0378">Hydrolase</keyword>
<name>A0A7V2AVV9_UNCEI</name>
<dbReference type="Gene3D" id="3.60.21.10">
    <property type="match status" value="1"/>
</dbReference>
<dbReference type="PRINTS" id="PR01607">
    <property type="entry name" value="APYRASEFAMLY"/>
</dbReference>
<gene>
    <name evidence="2" type="ORF">ENO08_07030</name>
</gene>
<dbReference type="AlphaFoldDB" id="A0A7V2AVV9"/>
<dbReference type="GO" id="GO:0009166">
    <property type="term" value="P:nucleotide catabolic process"/>
    <property type="evidence" value="ECO:0007669"/>
    <property type="project" value="InterPro"/>
</dbReference>
<dbReference type="EMBL" id="DSEC01000499">
    <property type="protein sequence ID" value="HER44196.1"/>
    <property type="molecule type" value="Genomic_DNA"/>
</dbReference>